<proteinExistence type="predicted"/>
<evidence type="ECO:0000256" key="2">
    <source>
        <dbReference type="ARBA" id="ARBA00022679"/>
    </source>
</evidence>
<feature type="domain" description="Glycosyl transferase family 3" evidence="4">
    <location>
        <begin position="26"/>
        <end position="112"/>
    </location>
</feature>
<dbReference type="PANTHER" id="PTHR43285:SF2">
    <property type="entry name" value="ANTHRANILATE PHOSPHORIBOSYLTRANSFERASE"/>
    <property type="match status" value="1"/>
</dbReference>
<sequence length="167" mass="17746">MKVRDDKVSTSSSGSADSLLRPTPLPNNLFTFLLAAHHHPALTSLAPVRKALPFRTIFNILGPLINPAAPKRMILGELGPVFAEALRGMGVEWALVVCGMGSMDEISIASGTWEYLPATSRLKQQLGPKIAPTVQPLIGGSQFGNSRDTALNLVSSDVGEAEEKETG</sequence>
<dbReference type="Pfam" id="PF00591">
    <property type="entry name" value="Glycos_transf_3"/>
    <property type="match status" value="1"/>
</dbReference>
<protein>
    <recommendedName>
        <fullName evidence="4">Glycosyl transferase family 3 domain-containing protein</fullName>
    </recommendedName>
</protein>
<dbReference type="GO" id="GO:0004048">
    <property type="term" value="F:anthranilate phosphoribosyltransferase activity"/>
    <property type="evidence" value="ECO:0007669"/>
    <property type="project" value="InterPro"/>
</dbReference>
<keyword evidence="1" id="KW-0328">Glycosyltransferase</keyword>
<comment type="caution">
    <text evidence="5">The sequence shown here is derived from an EMBL/GenBank/DDBJ whole genome shotgun (WGS) entry which is preliminary data.</text>
</comment>
<evidence type="ECO:0000313" key="5">
    <source>
        <dbReference type="EMBL" id="CAE7184186.1"/>
    </source>
</evidence>
<dbReference type="Proteomes" id="UP000663827">
    <property type="component" value="Unassembled WGS sequence"/>
</dbReference>
<organism evidence="5 6">
    <name type="scientific">Rhizoctonia solani</name>
    <dbReference type="NCBI Taxonomy" id="456999"/>
    <lineage>
        <taxon>Eukaryota</taxon>
        <taxon>Fungi</taxon>
        <taxon>Dikarya</taxon>
        <taxon>Basidiomycota</taxon>
        <taxon>Agaricomycotina</taxon>
        <taxon>Agaricomycetes</taxon>
        <taxon>Cantharellales</taxon>
        <taxon>Ceratobasidiaceae</taxon>
        <taxon>Rhizoctonia</taxon>
    </lineage>
</organism>
<gene>
    <name evidence="5" type="ORF">RDB_LOCUS120455</name>
</gene>
<evidence type="ECO:0000256" key="1">
    <source>
        <dbReference type="ARBA" id="ARBA00022676"/>
    </source>
</evidence>
<dbReference type="InterPro" id="IPR005940">
    <property type="entry name" value="Anthranilate_Pribosyl_Tfrase"/>
</dbReference>
<dbReference type="EMBL" id="CAJNJQ010002756">
    <property type="protein sequence ID" value="CAE7184186.1"/>
    <property type="molecule type" value="Genomic_DNA"/>
</dbReference>
<dbReference type="GO" id="GO:0005829">
    <property type="term" value="C:cytosol"/>
    <property type="evidence" value="ECO:0007669"/>
    <property type="project" value="TreeGrafter"/>
</dbReference>
<evidence type="ECO:0000256" key="3">
    <source>
        <dbReference type="SAM" id="MobiDB-lite"/>
    </source>
</evidence>
<reference evidence="5" key="1">
    <citation type="submission" date="2021-01" db="EMBL/GenBank/DDBJ databases">
        <authorList>
            <person name="Kaushik A."/>
        </authorList>
    </citation>
    <scope>NUCLEOTIDE SEQUENCE</scope>
    <source>
        <strain evidence="5">AG5</strain>
    </source>
</reference>
<dbReference type="SUPFAM" id="SSF52418">
    <property type="entry name" value="Nucleoside phosphorylase/phosphoribosyltransferase catalytic domain"/>
    <property type="match status" value="1"/>
</dbReference>
<feature type="region of interest" description="Disordered" evidence="3">
    <location>
        <begin position="1"/>
        <end position="20"/>
    </location>
</feature>
<dbReference type="InterPro" id="IPR035902">
    <property type="entry name" value="Nuc_phospho_transferase"/>
</dbReference>
<dbReference type="InterPro" id="IPR000312">
    <property type="entry name" value="Glycosyl_Trfase_fam3"/>
</dbReference>
<evidence type="ECO:0000313" key="6">
    <source>
        <dbReference type="Proteomes" id="UP000663827"/>
    </source>
</evidence>
<dbReference type="Gene3D" id="3.40.1030.10">
    <property type="entry name" value="Nucleoside phosphorylase/phosphoribosyltransferase catalytic domain"/>
    <property type="match status" value="1"/>
</dbReference>
<dbReference type="AlphaFoldDB" id="A0A8H3E293"/>
<dbReference type="PANTHER" id="PTHR43285">
    <property type="entry name" value="ANTHRANILATE PHOSPHORIBOSYLTRANSFERASE"/>
    <property type="match status" value="1"/>
</dbReference>
<keyword evidence="2" id="KW-0808">Transferase</keyword>
<accession>A0A8H3E293</accession>
<evidence type="ECO:0000259" key="4">
    <source>
        <dbReference type="Pfam" id="PF00591"/>
    </source>
</evidence>
<dbReference type="GO" id="GO:0000162">
    <property type="term" value="P:L-tryptophan biosynthetic process"/>
    <property type="evidence" value="ECO:0007669"/>
    <property type="project" value="InterPro"/>
</dbReference>
<name>A0A8H3E293_9AGAM</name>
<feature type="compositionally biased region" description="Low complexity" evidence="3">
    <location>
        <begin position="9"/>
        <end position="18"/>
    </location>
</feature>